<keyword evidence="2" id="KW-0808">Transferase</keyword>
<dbReference type="InterPro" id="IPR016461">
    <property type="entry name" value="COMT-like"/>
</dbReference>
<feature type="region of interest" description="Disordered" evidence="4">
    <location>
        <begin position="11"/>
        <end position="31"/>
    </location>
</feature>
<dbReference type="Proteomes" id="UP001386955">
    <property type="component" value="Unassembled WGS sequence"/>
</dbReference>
<evidence type="ECO:0000256" key="1">
    <source>
        <dbReference type="ARBA" id="ARBA00022603"/>
    </source>
</evidence>
<dbReference type="PANTHER" id="PTHR11746">
    <property type="entry name" value="O-METHYLTRANSFERASE"/>
    <property type="match status" value="1"/>
</dbReference>
<dbReference type="SUPFAM" id="SSF53335">
    <property type="entry name" value="S-adenosyl-L-methionine-dependent methyltransferases"/>
    <property type="match status" value="1"/>
</dbReference>
<sequence>MWVLGFFGDQHGKPKLKPEPRKPCGSPRRQHKARLEWRRKLLMNFSEKPAVEPNPYWTVGTVINDVVAVVPLNVGVEEDFSGRSCTAIICEAYPNLKCIVFDGPQVVENLQGSKNLTYVSGDMFKSIPKADAVLLKWILHNWSDKECRRISENCKEAISNNDKGGKIIIMDVVINEKLDDHKVTKLKLLMDVNKACVVNGKERNEEEWKKLFMEAGFPNYKISSLTGYFSLIEIYP</sequence>
<evidence type="ECO:0000256" key="2">
    <source>
        <dbReference type="ARBA" id="ARBA00022679"/>
    </source>
</evidence>
<keyword evidence="7" id="KW-1185">Reference proteome</keyword>
<keyword evidence="3" id="KW-0949">S-adenosyl-L-methionine</keyword>
<feature type="domain" description="O-methyltransferase C-terminal" evidence="5">
    <location>
        <begin position="87"/>
        <end position="217"/>
    </location>
</feature>
<reference evidence="6 7" key="1">
    <citation type="submission" date="2024-01" db="EMBL/GenBank/DDBJ databases">
        <title>The genomes of 5 underutilized Papilionoideae crops provide insights into root nodulation and disease resistanc.</title>
        <authorList>
            <person name="Jiang F."/>
        </authorList>
    </citation>
    <scope>NUCLEOTIDE SEQUENCE [LARGE SCALE GENOMIC DNA]</scope>
    <source>
        <strain evidence="6">DUOXIRENSHENG_FW03</strain>
        <tissue evidence="6">Leaves</tissue>
    </source>
</reference>
<evidence type="ECO:0000313" key="7">
    <source>
        <dbReference type="Proteomes" id="UP001386955"/>
    </source>
</evidence>
<feature type="compositionally biased region" description="Basic and acidic residues" evidence="4">
    <location>
        <begin position="11"/>
        <end position="22"/>
    </location>
</feature>
<dbReference type="Pfam" id="PF00891">
    <property type="entry name" value="Methyltransf_2"/>
    <property type="match status" value="1"/>
</dbReference>
<evidence type="ECO:0000259" key="5">
    <source>
        <dbReference type="Pfam" id="PF00891"/>
    </source>
</evidence>
<dbReference type="InterPro" id="IPR029063">
    <property type="entry name" value="SAM-dependent_MTases_sf"/>
</dbReference>
<name>A0AAN9XJD4_PSOTE</name>
<evidence type="ECO:0000256" key="4">
    <source>
        <dbReference type="SAM" id="MobiDB-lite"/>
    </source>
</evidence>
<dbReference type="GO" id="GO:0032259">
    <property type="term" value="P:methylation"/>
    <property type="evidence" value="ECO:0007669"/>
    <property type="project" value="UniProtKB-KW"/>
</dbReference>
<proteinExistence type="predicted"/>
<dbReference type="GO" id="GO:0008171">
    <property type="term" value="F:O-methyltransferase activity"/>
    <property type="evidence" value="ECO:0007669"/>
    <property type="project" value="InterPro"/>
</dbReference>
<dbReference type="EMBL" id="JAYMYS010000004">
    <property type="protein sequence ID" value="KAK7394391.1"/>
    <property type="molecule type" value="Genomic_DNA"/>
</dbReference>
<evidence type="ECO:0000256" key="3">
    <source>
        <dbReference type="ARBA" id="ARBA00022691"/>
    </source>
</evidence>
<keyword evidence="1" id="KW-0489">Methyltransferase</keyword>
<protein>
    <recommendedName>
        <fullName evidence="5">O-methyltransferase C-terminal domain-containing protein</fullName>
    </recommendedName>
</protein>
<comment type="caution">
    <text evidence="6">The sequence shown here is derived from an EMBL/GenBank/DDBJ whole genome shotgun (WGS) entry which is preliminary data.</text>
</comment>
<accession>A0AAN9XJD4</accession>
<dbReference type="Gene3D" id="3.40.50.150">
    <property type="entry name" value="Vaccinia Virus protein VP39"/>
    <property type="match status" value="1"/>
</dbReference>
<dbReference type="InterPro" id="IPR001077">
    <property type="entry name" value="COMT_C"/>
</dbReference>
<evidence type="ECO:0000313" key="6">
    <source>
        <dbReference type="EMBL" id="KAK7394391.1"/>
    </source>
</evidence>
<organism evidence="6 7">
    <name type="scientific">Psophocarpus tetragonolobus</name>
    <name type="common">Winged bean</name>
    <name type="synonym">Dolichos tetragonolobus</name>
    <dbReference type="NCBI Taxonomy" id="3891"/>
    <lineage>
        <taxon>Eukaryota</taxon>
        <taxon>Viridiplantae</taxon>
        <taxon>Streptophyta</taxon>
        <taxon>Embryophyta</taxon>
        <taxon>Tracheophyta</taxon>
        <taxon>Spermatophyta</taxon>
        <taxon>Magnoliopsida</taxon>
        <taxon>eudicotyledons</taxon>
        <taxon>Gunneridae</taxon>
        <taxon>Pentapetalae</taxon>
        <taxon>rosids</taxon>
        <taxon>fabids</taxon>
        <taxon>Fabales</taxon>
        <taxon>Fabaceae</taxon>
        <taxon>Papilionoideae</taxon>
        <taxon>50 kb inversion clade</taxon>
        <taxon>NPAAA clade</taxon>
        <taxon>indigoferoid/millettioid clade</taxon>
        <taxon>Phaseoleae</taxon>
        <taxon>Psophocarpus</taxon>
    </lineage>
</organism>
<dbReference type="PROSITE" id="PS51683">
    <property type="entry name" value="SAM_OMT_II"/>
    <property type="match status" value="1"/>
</dbReference>
<dbReference type="AlphaFoldDB" id="A0AAN9XJD4"/>
<gene>
    <name evidence="6" type="ORF">VNO78_14918</name>
</gene>